<dbReference type="PANTHER" id="PTHR42943">
    <property type="entry name" value="GLUTATHIONE S-TRANSFERASE KAPPA"/>
    <property type="match status" value="1"/>
</dbReference>
<name>A0A1Y1WEB0_9FUNG</name>
<feature type="domain" description="DSBA-like thioredoxin" evidence="1">
    <location>
        <begin position="6"/>
        <end position="191"/>
    </location>
</feature>
<dbReference type="PANTHER" id="PTHR42943:SF2">
    <property type="entry name" value="GLUTATHIONE S-TRANSFERASE KAPPA 1"/>
    <property type="match status" value="1"/>
</dbReference>
<accession>A0A1Y1WEB0</accession>
<dbReference type="InterPro" id="IPR036249">
    <property type="entry name" value="Thioredoxin-like_sf"/>
</dbReference>
<evidence type="ECO:0000259" key="1">
    <source>
        <dbReference type="Pfam" id="PF01323"/>
    </source>
</evidence>
<dbReference type="STRING" id="61395.A0A1Y1WEB0"/>
<dbReference type="GeneID" id="63803373"/>
<dbReference type="Pfam" id="PF01323">
    <property type="entry name" value="DSBA"/>
    <property type="match status" value="1"/>
</dbReference>
<dbReference type="GO" id="GO:0005777">
    <property type="term" value="C:peroxisome"/>
    <property type="evidence" value="ECO:0007669"/>
    <property type="project" value="TreeGrafter"/>
</dbReference>
<dbReference type="Proteomes" id="UP000193922">
    <property type="component" value="Unassembled WGS sequence"/>
</dbReference>
<dbReference type="GO" id="GO:0005739">
    <property type="term" value="C:mitochondrion"/>
    <property type="evidence" value="ECO:0007669"/>
    <property type="project" value="TreeGrafter"/>
</dbReference>
<gene>
    <name evidence="2" type="ORF">DL89DRAFT_265565</name>
</gene>
<dbReference type="GO" id="GO:0004364">
    <property type="term" value="F:glutathione transferase activity"/>
    <property type="evidence" value="ECO:0007669"/>
    <property type="project" value="TreeGrafter"/>
</dbReference>
<organism evidence="2 3">
    <name type="scientific">Linderina pennispora</name>
    <dbReference type="NCBI Taxonomy" id="61395"/>
    <lineage>
        <taxon>Eukaryota</taxon>
        <taxon>Fungi</taxon>
        <taxon>Fungi incertae sedis</taxon>
        <taxon>Zoopagomycota</taxon>
        <taxon>Kickxellomycotina</taxon>
        <taxon>Kickxellomycetes</taxon>
        <taxon>Kickxellales</taxon>
        <taxon>Kickxellaceae</taxon>
        <taxon>Linderina</taxon>
    </lineage>
</organism>
<dbReference type="OrthoDB" id="4664297at2759"/>
<dbReference type="Gene3D" id="3.40.30.10">
    <property type="entry name" value="Glutaredoxin"/>
    <property type="match status" value="1"/>
</dbReference>
<reference evidence="2 3" key="1">
    <citation type="submission" date="2016-07" db="EMBL/GenBank/DDBJ databases">
        <title>Pervasive Adenine N6-methylation of Active Genes in Fungi.</title>
        <authorList>
            <consortium name="DOE Joint Genome Institute"/>
            <person name="Mondo S.J."/>
            <person name="Dannebaum R.O."/>
            <person name="Kuo R.C."/>
            <person name="Labutti K."/>
            <person name="Haridas S."/>
            <person name="Kuo A."/>
            <person name="Salamov A."/>
            <person name="Ahrendt S.R."/>
            <person name="Lipzen A."/>
            <person name="Sullivan W."/>
            <person name="Andreopoulos W.B."/>
            <person name="Clum A."/>
            <person name="Lindquist E."/>
            <person name="Daum C."/>
            <person name="Ramamoorthy G.K."/>
            <person name="Gryganskyi A."/>
            <person name="Culley D."/>
            <person name="Magnuson J.K."/>
            <person name="James T.Y."/>
            <person name="O'Malley M.A."/>
            <person name="Stajich J.E."/>
            <person name="Spatafora J.W."/>
            <person name="Visel A."/>
            <person name="Grigoriev I.V."/>
        </authorList>
    </citation>
    <scope>NUCLEOTIDE SEQUENCE [LARGE SCALE GENOMIC DNA]</scope>
    <source>
        <strain evidence="2 3">ATCC 12442</strain>
    </source>
</reference>
<protein>
    <submittedName>
        <fullName evidence="2">Thioredoxin-like protein</fullName>
    </submittedName>
</protein>
<dbReference type="GO" id="GO:0004602">
    <property type="term" value="F:glutathione peroxidase activity"/>
    <property type="evidence" value="ECO:0007669"/>
    <property type="project" value="TreeGrafter"/>
</dbReference>
<dbReference type="EMBL" id="MCFD01000003">
    <property type="protein sequence ID" value="ORX71861.1"/>
    <property type="molecule type" value="Genomic_DNA"/>
</dbReference>
<proteinExistence type="predicted"/>
<keyword evidence="3" id="KW-1185">Reference proteome</keyword>
<comment type="caution">
    <text evidence="2">The sequence shown here is derived from an EMBL/GenBank/DDBJ whole genome shotgun (WGS) entry which is preliminary data.</text>
</comment>
<dbReference type="RefSeq" id="XP_040745285.1">
    <property type="nucleotide sequence ID" value="XM_040886725.1"/>
</dbReference>
<dbReference type="InterPro" id="IPR051924">
    <property type="entry name" value="GST_Kappa/NadH"/>
</dbReference>
<dbReference type="AlphaFoldDB" id="A0A1Y1WEB0"/>
<evidence type="ECO:0000313" key="2">
    <source>
        <dbReference type="EMBL" id="ORX71861.1"/>
    </source>
</evidence>
<dbReference type="SUPFAM" id="SSF52833">
    <property type="entry name" value="Thioredoxin-like"/>
    <property type="match status" value="1"/>
</dbReference>
<evidence type="ECO:0000313" key="3">
    <source>
        <dbReference type="Proteomes" id="UP000193922"/>
    </source>
</evidence>
<sequence>MAVPEIIFYFESASSYSYIGFEFMERYKRLWDVKVDYRPFNLMQVMANAKNKFSPYKLPFLFTDLKRTSAITKIPTRMIPTTALRTLQFIKTQQPEKMPEAMRRLWNMEYVQLVAPATPELVKQALEGVVDPSVVDEALKSEDTLEAVVQNTEAVKQLKGFGAPTILVSKGDGSKPQFFFGSDRFEHIAIYLDKEFLPSKQLFASPRI</sequence>
<dbReference type="GO" id="GO:0006749">
    <property type="term" value="P:glutathione metabolic process"/>
    <property type="evidence" value="ECO:0007669"/>
    <property type="project" value="TreeGrafter"/>
</dbReference>
<dbReference type="InterPro" id="IPR001853">
    <property type="entry name" value="DSBA-like_thioredoxin_dom"/>
</dbReference>